<protein>
    <submittedName>
        <fullName evidence="2">Uncharacterized protein</fullName>
    </submittedName>
</protein>
<dbReference type="HOGENOM" id="CLU_2420533_0_0_11"/>
<dbReference type="EMBL" id="CP002000">
    <property type="protein sequence ID" value="ADJ49886.1"/>
    <property type="molecule type" value="Genomic_DNA"/>
</dbReference>
<evidence type="ECO:0000256" key="1">
    <source>
        <dbReference type="SAM" id="MobiDB-lite"/>
    </source>
</evidence>
<feature type="compositionally biased region" description="Polar residues" evidence="1">
    <location>
        <begin position="1"/>
        <end position="10"/>
    </location>
</feature>
<name>A0A0H3DGQ1_AMYMU</name>
<evidence type="ECO:0000313" key="3">
    <source>
        <dbReference type="Proteomes" id="UP000000328"/>
    </source>
</evidence>
<evidence type="ECO:0000313" key="2">
    <source>
        <dbReference type="EMBL" id="ADJ49886.1"/>
    </source>
</evidence>
<dbReference type="PATRIC" id="fig|749927.5.peg.8509"/>
<gene>
    <name evidence="2" type="ordered locus">AMED_8188</name>
</gene>
<dbReference type="AlphaFoldDB" id="A0A0H3DGQ1"/>
<feature type="region of interest" description="Disordered" evidence="1">
    <location>
        <begin position="1"/>
        <end position="65"/>
    </location>
</feature>
<proteinExistence type="predicted"/>
<reference evidence="2 3" key="1">
    <citation type="journal article" date="2010" name="Cell Res.">
        <title>Complete genome sequence of the rifamycin SV-producing Amycolatopsis mediterranei U32 revealed its genetic characteristics in phylogeny and metabolism.</title>
        <authorList>
            <person name="Zhao W."/>
            <person name="Zhong Y."/>
            <person name="Yuan H."/>
            <person name="Wang J."/>
            <person name="Zheng H."/>
            <person name="Wang Y."/>
            <person name="Cen X."/>
            <person name="Xu F."/>
            <person name="Bai J."/>
            <person name="Han X."/>
            <person name="Lu G."/>
            <person name="Zhu Y."/>
            <person name="Shao Z."/>
            <person name="Yan H."/>
            <person name="Li C."/>
            <person name="Peng N."/>
            <person name="Zhang Z."/>
            <person name="Zhang Y."/>
            <person name="Lin W."/>
            <person name="Fan Y."/>
            <person name="Qin Z."/>
            <person name="Hu Y."/>
            <person name="Zhu B."/>
            <person name="Wang S."/>
            <person name="Ding X."/>
            <person name="Zhao G.P."/>
        </authorList>
    </citation>
    <scope>NUCLEOTIDE SEQUENCE [LARGE SCALE GENOMIC DNA]</scope>
    <source>
        <strain evidence="3">U-32</strain>
    </source>
</reference>
<accession>A0A0H3DGQ1</accession>
<sequence>MHTMSETAGQARTRAGCLERPASGFITPPAGESCDEPGAHRSRMRSVEPEGREPGYLPNGRPSRHTCALAPRYRLPETTRHADRLSRAALR</sequence>
<dbReference type="KEGG" id="amd:AMED_8188"/>
<dbReference type="Proteomes" id="UP000000328">
    <property type="component" value="Chromosome"/>
</dbReference>
<dbReference type="OrthoDB" id="9790916at2"/>
<organism evidence="2 3">
    <name type="scientific">Amycolatopsis mediterranei (strain U-32)</name>
    <dbReference type="NCBI Taxonomy" id="749927"/>
    <lineage>
        <taxon>Bacteria</taxon>
        <taxon>Bacillati</taxon>
        <taxon>Actinomycetota</taxon>
        <taxon>Actinomycetes</taxon>
        <taxon>Pseudonocardiales</taxon>
        <taxon>Pseudonocardiaceae</taxon>
        <taxon>Amycolatopsis</taxon>
    </lineage>
</organism>